<dbReference type="PANTHER" id="PTHR30250:SF11">
    <property type="entry name" value="O-ANTIGEN TRANSPORTER-RELATED"/>
    <property type="match status" value="1"/>
</dbReference>
<feature type="transmembrane region" description="Helical" evidence="6">
    <location>
        <begin position="176"/>
        <end position="194"/>
    </location>
</feature>
<comment type="subcellular location">
    <subcellularLocation>
        <location evidence="1">Cell membrane</location>
        <topology evidence="1">Multi-pass membrane protein</topology>
    </subcellularLocation>
</comment>
<dbReference type="InterPro" id="IPR050833">
    <property type="entry name" value="Poly_Biosynth_Transport"/>
</dbReference>
<name>A0A7Y3S920_9HYPH</name>
<keyword evidence="8" id="KW-1185">Reference proteome</keyword>
<dbReference type="PANTHER" id="PTHR30250">
    <property type="entry name" value="PST FAMILY PREDICTED COLANIC ACID TRANSPORTER"/>
    <property type="match status" value="1"/>
</dbReference>
<keyword evidence="4 6" id="KW-1133">Transmembrane helix</keyword>
<reference evidence="7 8" key="1">
    <citation type="submission" date="2020-02" db="EMBL/GenBank/DDBJ databases">
        <authorList>
            <person name="Sun Q."/>
        </authorList>
    </citation>
    <scope>NUCLEOTIDE SEQUENCE [LARGE SCALE GENOMIC DNA]</scope>
    <source>
        <strain evidence="7 8">CCBAU 03386</strain>
    </source>
</reference>
<dbReference type="GO" id="GO:0005886">
    <property type="term" value="C:plasma membrane"/>
    <property type="evidence" value="ECO:0007669"/>
    <property type="project" value="UniProtKB-SubCell"/>
</dbReference>
<gene>
    <name evidence="7" type="ORF">G9X64_20390</name>
</gene>
<evidence type="ECO:0000313" key="8">
    <source>
        <dbReference type="Proteomes" id="UP000519972"/>
    </source>
</evidence>
<evidence type="ECO:0000256" key="5">
    <source>
        <dbReference type="ARBA" id="ARBA00023136"/>
    </source>
</evidence>
<feature type="transmembrane region" description="Helical" evidence="6">
    <location>
        <begin position="144"/>
        <end position="164"/>
    </location>
</feature>
<evidence type="ECO:0000313" key="7">
    <source>
        <dbReference type="EMBL" id="NNU38795.1"/>
    </source>
</evidence>
<feature type="transmembrane region" description="Helical" evidence="6">
    <location>
        <begin position="391"/>
        <end position="424"/>
    </location>
</feature>
<evidence type="ECO:0000256" key="1">
    <source>
        <dbReference type="ARBA" id="ARBA00004651"/>
    </source>
</evidence>
<evidence type="ECO:0000256" key="6">
    <source>
        <dbReference type="SAM" id="Phobius"/>
    </source>
</evidence>
<feature type="transmembrane region" description="Helical" evidence="6">
    <location>
        <begin position="35"/>
        <end position="54"/>
    </location>
</feature>
<dbReference type="Proteomes" id="UP000519972">
    <property type="component" value="Unassembled WGS sequence"/>
</dbReference>
<organism evidence="7 8">
    <name type="scientific">Rhizobium sophorae</name>
    <dbReference type="NCBI Taxonomy" id="1535242"/>
    <lineage>
        <taxon>Bacteria</taxon>
        <taxon>Pseudomonadati</taxon>
        <taxon>Pseudomonadota</taxon>
        <taxon>Alphaproteobacteria</taxon>
        <taxon>Hyphomicrobiales</taxon>
        <taxon>Rhizobiaceae</taxon>
        <taxon>Rhizobium/Agrobacterium group</taxon>
        <taxon>Rhizobium</taxon>
    </lineage>
</organism>
<feature type="transmembrane region" description="Helical" evidence="6">
    <location>
        <begin position="274"/>
        <end position="294"/>
    </location>
</feature>
<proteinExistence type="predicted"/>
<feature type="transmembrane region" description="Helical" evidence="6">
    <location>
        <begin position="444"/>
        <end position="461"/>
    </location>
</feature>
<keyword evidence="5 6" id="KW-0472">Membrane</keyword>
<dbReference type="EMBL" id="JABFCN010000034">
    <property type="protein sequence ID" value="NNU38795.1"/>
    <property type="molecule type" value="Genomic_DNA"/>
</dbReference>
<feature type="transmembrane region" description="Helical" evidence="6">
    <location>
        <begin position="350"/>
        <end position="370"/>
    </location>
</feature>
<dbReference type="RefSeq" id="WP_171377299.1">
    <property type="nucleotide sequence ID" value="NZ_JABFCN010000034.1"/>
</dbReference>
<keyword evidence="3 6" id="KW-0812">Transmembrane</keyword>
<feature type="transmembrane region" description="Helical" evidence="6">
    <location>
        <begin position="324"/>
        <end position="344"/>
    </location>
</feature>
<keyword evidence="2" id="KW-1003">Cell membrane</keyword>
<evidence type="ECO:0000256" key="2">
    <source>
        <dbReference type="ARBA" id="ARBA00022475"/>
    </source>
</evidence>
<feature type="transmembrane region" description="Helical" evidence="6">
    <location>
        <begin position="74"/>
        <end position="93"/>
    </location>
</feature>
<feature type="transmembrane region" description="Helical" evidence="6">
    <location>
        <begin position="233"/>
        <end position="254"/>
    </location>
</feature>
<feature type="transmembrane region" description="Helical" evidence="6">
    <location>
        <begin position="200"/>
        <end position="221"/>
    </location>
</feature>
<accession>A0A7Y3S920</accession>
<evidence type="ECO:0000256" key="3">
    <source>
        <dbReference type="ARBA" id="ARBA00022692"/>
    </source>
</evidence>
<evidence type="ECO:0000256" key="4">
    <source>
        <dbReference type="ARBA" id="ARBA00022989"/>
    </source>
</evidence>
<protein>
    <submittedName>
        <fullName evidence="7">Lipopolysaccharide biosynthesis protein</fullName>
    </submittedName>
</protein>
<dbReference type="AlphaFoldDB" id="A0A7Y3S920"/>
<dbReference type="InterPro" id="IPR002797">
    <property type="entry name" value="Polysacc_synth"/>
</dbReference>
<dbReference type="Pfam" id="PF01943">
    <property type="entry name" value="Polysacc_synt"/>
    <property type="match status" value="1"/>
</dbReference>
<feature type="transmembrane region" description="Helical" evidence="6">
    <location>
        <begin position="102"/>
        <end position="124"/>
    </location>
</feature>
<comment type="caution">
    <text evidence="7">The sequence shown here is derived from an EMBL/GenBank/DDBJ whole genome shotgun (WGS) entry which is preliminary data.</text>
</comment>
<sequence length="464" mass="50205">MNPEKLNAGEKVRRSLARLGEGNDSSVIISNSLQFALASVLAQLFPLLSLPLMMRTLTAQEWGFYTILVQTGSFMQVFGTTLFSQSLLHFYAATDEADRHKLIWTSVLGGAFTQAGLLGLLWIFRDSTIRALFPNVDIPIDPAFTWAIFWWLFATFRTLLMSVAKVQERPWQVLQLTGLYGVILLPGLGLVVWADLGLVGALQVLIAAESTGALVNILLTLREFKFSFDVKSLRRGVYFSLPLLPSSLMTSLLLNADRIVLSRFASLSFQGHYALGSMVGSGMAVVVTSFWSSYSARVLAVKSSHGIYSAAQTGKEAMHLGVKILALPVIGLCLVGWPLFYLITNDHDQLATAVAASIGVATGHFCRFLTLPAQHSLFMQSRTFTMLSLSACTLGVMFVASLVLIFVLGPTAVAFAFGTAHILMAVPYYKTAGFGTHVDLPQSAILYGGLVIAAAIVAAMLSSS</sequence>